<name>A0A8D8NAN4_CULPI</name>
<dbReference type="EMBL" id="HBUE01154410">
    <property type="protein sequence ID" value="CAG6506977.1"/>
    <property type="molecule type" value="Transcribed_RNA"/>
</dbReference>
<dbReference type="AlphaFoldDB" id="A0A8D8NAN4"/>
<organism evidence="2">
    <name type="scientific">Culex pipiens</name>
    <name type="common">House mosquito</name>
    <dbReference type="NCBI Taxonomy" id="7175"/>
    <lineage>
        <taxon>Eukaryota</taxon>
        <taxon>Metazoa</taxon>
        <taxon>Ecdysozoa</taxon>
        <taxon>Arthropoda</taxon>
        <taxon>Hexapoda</taxon>
        <taxon>Insecta</taxon>
        <taxon>Pterygota</taxon>
        <taxon>Neoptera</taxon>
        <taxon>Endopterygota</taxon>
        <taxon>Diptera</taxon>
        <taxon>Nematocera</taxon>
        <taxon>Culicoidea</taxon>
        <taxon>Culicidae</taxon>
        <taxon>Culicinae</taxon>
        <taxon>Culicini</taxon>
        <taxon>Culex</taxon>
        <taxon>Culex</taxon>
    </lineage>
</organism>
<dbReference type="InterPro" id="IPR008040">
    <property type="entry name" value="Hydant_A_N"/>
</dbReference>
<accession>A0A8D8NAN4</accession>
<dbReference type="InterPro" id="IPR045079">
    <property type="entry name" value="Oxoprolinase-like"/>
</dbReference>
<sequence length="131" mass="14324">MAKSGKYCFAIDRGGTFTDVLCITPSGGIRTLKLLSEDPANYPDAPTEGIRRILQQEEGPERARTRDGLVNTELIGWVRMGTTVATNALLERAGDPVALVVNRGFRDLLQIGNQARPSIFQLVSEGRHTID</sequence>
<dbReference type="EMBL" id="HBUE01259456">
    <property type="protein sequence ID" value="CAG6558306.1"/>
    <property type="molecule type" value="Transcribed_RNA"/>
</dbReference>
<dbReference type="PANTHER" id="PTHR11365:SF2">
    <property type="entry name" value="5-OXOPROLINASE"/>
    <property type="match status" value="1"/>
</dbReference>
<proteinExistence type="predicted"/>
<dbReference type="Pfam" id="PF05378">
    <property type="entry name" value="Hydant_A_N"/>
    <property type="match status" value="1"/>
</dbReference>
<evidence type="ECO:0000313" key="2">
    <source>
        <dbReference type="EMBL" id="CAG6558306.1"/>
    </source>
</evidence>
<dbReference type="PANTHER" id="PTHR11365">
    <property type="entry name" value="5-OXOPROLINASE RELATED"/>
    <property type="match status" value="1"/>
</dbReference>
<dbReference type="GO" id="GO:0006749">
    <property type="term" value="P:glutathione metabolic process"/>
    <property type="evidence" value="ECO:0007669"/>
    <property type="project" value="TreeGrafter"/>
</dbReference>
<feature type="domain" description="Hydantoinase/oxoprolinase N-terminal" evidence="1">
    <location>
        <begin position="9"/>
        <end position="123"/>
    </location>
</feature>
<reference evidence="2" key="1">
    <citation type="submission" date="2021-05" db="EMBL/GenBank/DDBJ databases">
        <authorList>
            <person name="Alioto T."/>
            <person name="Alioto T."/>
            <person name="Gomez Garrido J."/>
        </authorList>
    </citation>
    <scope>NUCLEOTIDE SEQUENCE</scope>
</reference>
<evidence type="ECO:0000259" key="1">
    <source>
        <dbReference type="Pfam" id="PF05378"/>
    </source>
</evidence>
<dbReference type="GO" id="GO:0017168">
    <property type="term" value="F:5-oxoprolinase (ATP-hydrolyzing) activity"/>
    <property type="evidence" value="ECO:0007669"/>
    <property type="project" value="TreeGrafter"/>
</dbReference>
<dbReference type="GO" id="GO:0005829">
    <property type="term" value="C:cytosol"/>
    <property type="evidence" value="ECO:0007669"/>
    <property type="project" value="TreeGrafter"/>
</dbReference>
<protein>
    <submittedName>
        <fullName evidence="2">5-oxoprolinase</fullName>
    </submittedName>
</protein>